<dbReference type="GO" id="GO:0007165">
    <property type="term" value="P:signal transduction"/>
    <property type="evidence" value="ECO:0007669"/>
    <property type="project" value="InterPro"/>
</dbReference>
<dbReference type="AlphaFoldDB" id="A0A511XLU1"/>
<feature type="domain" description="CheW-like" evidence="1">
    <location>
        <begin position="13"/>
        <end position="153"/>
    </location>
</feature>
<evidence type="ECO:0000313" key="3">
    <source>
        <dbReference type="Proteomes" id="UP000321746"/>
    </source>
</evidence>
<dbReference type="GO" id="GO:0006935">
    <property type="term" value="P:chemotaxis"/>
    <property type="evidence" value="ECO:0007669"/>
    <property type="project" value="InterPro"/>
</dbReference>
<dbReference type="EMBL" id="BJYG01000029">
    <property type="protein sequence ID" value="GEN63910.1"/>
    <property type="molecule type" value="Genomic_DNA"/>
</dbReference>
<accession>A0A511XLU1</accession>
<organism evidence="2 3">
    <name type="scientific">Acetobacter oeni</name>
    <dbReference type="NCBI Taxonomy" id="304077"/>
    <lineage>
        <taxon>Bacteria</taxon>
        <taxon>Pseudomonadati</taxon>
        <taxon>Pseudomonadota</taxon>
        <taxon>Alphaproteobacteria</taxon>
        <taxon>Acetobacterales</taxon>
        <taxon>Acetobacteraceae</taxon>
        <taxon>Acetobacter</taxon>
    </lineage>
</organism>
<name>A0A511XLU1_9PROT</name>
<proteinExistence type="predicted"/>
<dbReference type="Pfam" id="PF01584">
    <property type="entry name" value="CheW"/>
    <property type="match status" value="1"/>
</dbReference>
<dbReference type="SMART" id="SM00260">
    <property type="entry name" value="CheW"/>
    <property type="match status" value="1"/>
</dbReference>
<dbReference type="GO" id="GO:0005829">
    <property type="term" value="C:cytosol"/>
    <property type="evidence" value="ECO:0007669"/>
    <property type="project" value="TreeGrafter"/>
</dbReference>
<dbReference type="SUPFAM" id="SSF50341">
    <property type="entry name" value="CheW-like"/>
    <property type="match status" value="1"/>
</dbReference>
<dbReference type="RefSeq" id="WP_146889351.1">
    <property type="nucleotide sequence ID" value="NZ_BJYG01000029.1"/>
</dbReference>
<dbReference type="PANTHER" id="PTHR22617">
    <property type="entry name" value="CHEMOTAXIS SENSOR HISTIDINE KINASE-RELATED"/>
    <property type="match status" value="1"/>
</dbReference>
<sequence length="156" mass="17049">MNIGREYTGSEKTGKVISFAVGDQEYCVDILSVREIRGWTEATPLPGTPRWVRGVINLRGIILPVIDMRVMLRIGSERPISREVVMVVEIGEKISGLLVDKVSDIIDVEPTMVQEVPSSISGDTSEIISGLIALDGRMIGILNLDIVAEQIMETAV</sequence>
<gene>
    <name evidence="2" type="primary">cheW</name>
    <name evidence="2" type="ORF">AOE01nite_21340</name>
</gene>
<keyword evidence="3" id="KW-1185">Reference proteome</keyword>
<dbReference type="InterPro" id="IPR036061">
    <property type="entry name" value="CheW-like_dom_sf"/>
</dbReference>
<dbReference type="InterPro" id="IPR002545">
    <property type="entry name" value="CheW-lke_dom"/>
</dbReference>
<dbReference type="Gene3D" id="2.40.50.180">
    <property type="entry name" value="CheA-289, Domain 4"/>
    <property type="match status" value="1"/>
</dbReference>
<dbReference type="PROSITE" id="PS50851">
    <property type="entry name" value="CHEW"/>
    <property type="match status" value="1"/>
</dbReference>
<evidence type="ECO:0000259" key="1">
    <source>
        <dbReference type="PROSITE" id="PS50851"/>
    </source>
</evidence>
<protein>
    <submittedName>
        <fullName evidence="2">Chemotaxis protein CheW</fullName>
    </submittedName>
</protein>
<dbReference type="PANTHER" id="PTHR22617:SF23">
    <property type="entry name" value="CHEMOTAXIS PROTEIN CHEW"/>
    <property type="match status" value="1"/>
</dbReference>
<dbReference type="Gene3D" id="2.30.30.40">
    <property type="entry name" value="SH3 Domains"/>
    <property type="match status" value="1"/>
</dbReference>
<dbReference type="Proteomes" id="UP000321746">
    <property type="component" value="Unassembled WGS sequence"/>
</dbReference>
<evidence type="ECO:0000313" key="2">
    <source>
        <dbReference type="EMBL" id="GEN63910.1"/>
    </source>
</evidence>
<reference evidence="2 3" key="1">
    <citation type="submission" date="2019-07" db="EMBL/GenBank/DDBJ databases">
        <title>Whole genome shotgun sequence of Acetobacter oeni NBRC 105207.</title>
        <authorList>
            <person name="Hosoyama A."/>
            <person name="Uohara A."/>
            <person name="Ohji S."/>
            <person name="Ichikawa N."/>
        </authorList>
    </citation>
    <scope>NUCLEOTIDE SEQUENCE [LARGE SCALE GENOMIC DNA]</scope>
    <source>
        <strain evidence="2 3">NBRC 105207</strain>
    </source>
</reference>
<comment type="caution">
    <text evidence="2">The sequence shown here is derived from an EMBL/GenBank/DDBJ whole genome shotgun (WGS) entry which is preliminary data.</text>
</comment>
<dbReference type="InterPro" id="IPR039315">
    <property type="entry name" value="CheW"/>
</dbReference>
<dbReference type="OrthoDB" id="3291462at2"/>